<dbReference type="AlphaFoldDB" id="A0A3A6PC68"/>
<gene>
    <name evidence="1" type="ORF">D3P09_21125</name>
</gene>
<evidence type="ECO:0000313" key="1">
    <source>
        <dbReference type="EMBL" id="RJX37490.1"/>
    </source>
</evidence>
<dbReference type="PANTHER" id="PTHR33361">
    <property type="entry name" value="GLR0591 PROTEIN"/>
    <property type="match status" value="1"/>
</dbReference>
<dbReference type="OrthoDB" id="9760040at2"/>
<name>A0A3A6PC68_9BACL</name>
<keyword evidence="2" id="KW-1185">Reference proteome</keyword>
<dbReference type="PANTHER" id="PTHR33361:SF2">
    <property type="entry name" value="DUF885 DOMAIN-CONTAINING PROTEIN"/>
    <property type="match status" value="1"/>
</dbReference>
<dbReference type="RefSeq" id="WP_120113414.1">
    <property type="nucleotide sequence ID" value="NZ_QXQB01000005.1"/>
</dbReference>
<dbReference type="InterPro" id="IPR010281">
    <property type="entry name" value="DUF885"/>
</dbReference>
<comment type="caution">
    <text evidence="1">The sequence shown here is derived from an EMBL/GenBank/DDBJ whole genome shotgun (WGS) entry which is preliminary data.</text>
</comment>
<accession>A0A3A6PC68</accession>
<proteinExistence type="predicted"/>
<dbReference type="EMBL" id="QXQB01000005">
    <property type="protein sequence ID" value="RJX37490.1"/>
    <property type="molecule type" value="Genomic_DNA"/>
</dbReference>
<dbReference type="Proteomes" id="UP000267798">
    <property type="component" value="Unassembled WGS sequence"/>
</dbReference>
<organism evidence="1 2">
    <name type="scientific">Paenibacillus pinisoli</name>
    <dbReference type="NCBI Taxonomy" id="1276110"/>
    <lineage>
        <taxon>Bacteria</taxon>
        <taxon>Bacillati</taxon>
        <taxon>Bacillota</taxon>
        <taxon>Bacilli</taxon>
        <taxon>Bacillales</taxon>
        <taxon>Paenibacillaceae</taxon>
        <taxon>Paenibacillus</taxon>
    </lineage>
</organism>
<protein>
    <submittedName>
        <fullName evidence="1">DUF885 domain-containing protein</fullName>
    </submittedName>
</protein>
<dbReference type="Pfam" id="PF05960">
    <property type="entry name" value="DUF885"/>
    <property type="match status" value="2"/>
</dbReference>
<evidence type="ECO:0000313" key="2">
    <source>
        <dbReference type="Proteomes" id="UP000267798"/>
    </source>
</evidence>
<reference evidence="1 2" key="1">
    <citation type="submission" date="2018-09" db="EMBL/GenBank/DDBJ databases">
        <title>Paenibacillus aracenensis nov. sp. isolated from a cave in southern Spain.</title>
        <authorList>
            <person name="Jurado V."/>
            <person name="Gutierrez-Patricio S."/>
            <person name="Gonzalez-Pimentel J.L."/>
            <person name="Miller A.Z."/>
            <person name="Laiz L."/>
            <person name="Saiz-Jimenez C."/>
        </authorList>
    </citation>
    <scope>NUCLEOTIDE SEQUENCE [LARGE SCALE GENOMIC DNA]</scope>
    <source>
        <strain evidence="1 2">JCM 19203</strain>
    </source>
</reference>
<sequence length="574" mass="65478">MSFVKQMVKNTRLTIFLTAGLLVLLIAGGSFWWADQQQSKDFAALMQKIAVASLIEDPESQLYFGVEDINGLEWDPTKLSVYSDDYYQQRNNDIEQFLQELNTYEAAKLSSKDKLTYDIVKWQLITSQQLNQNSDMDTDGYLSLINFSPVFANNYPIRNQADAENYIVALNGFSDKVARIIDRVQDKREKGFIPTSEFLKEIRTSYNNLKNTKPEQSVLYTSYVEKLSEIKIQPSKEQELKKELLQTLSDHVLPSYVKLADLIENDFLKQASLGQGLWSQPGGDEYYSAQLRYYTSTDFSPLEIHEIAKRRAEENVMGERGPVSWNTVKGDELLQTVIDSMSEVKPILSDWFEEALIPGNPVDAQLYPAPLSNVGAFYIRPSLNGDRNGRFFFPPDTRSFEEDAKMFALHEGVPGHHFQYSIQYNQSEIPLVRKMASLPGFTEGWATYVETLGVEMGLLNQKTVQEHLLYFHIGTVIDTGINGLKWTREQANDYLISMTGRKSDAFIDNVIAFPGQTTSYAIGYDQFLSLREKAESELGDRFDIKTFHSVLLRDGSMPFPILEQQVNQYIKSAK</sequence>